<evidence type="ECO:0000313" key="9">
    <source>
        <dbReference type="EMBL" id="KNC34167.1"/>
    </source>
</evidence>
<dbReference type="AlphaFoldDB" id="A0A0L0CPQ9"/>
<keyword evidence="4" id="KW-0812">Transmembrane</keyword>
<protein>
    <recommendedName>
        <fullName evidence="3">Cytochrome c oxidase assembly protein COX16 homolog, mitochondrial</fullName>
    </recommendedName>
</protein>
<dbReference type="EMBL" id="JRES01000091">
    <property type="protein sequence ID" value="KNC34167.1"/>
    <property type="molecule type" value="Genomic_DNA"/>
</dbReference>
<evidence type="ECO:0000256" key="8">
    <source>
        <dbReference type="ARBA" id="ARBA00023136"/>
    </source>
</evidence>
<dbReference type="STRING" id="7375.A0A0L0CPQ9"/>
<dbReference type="PANTHER" id="PTHR17130">
    <property type="entry name" value="MITOCHONDRIAL OUTER MEMBRANE PROTEIN 25"/>
    <property type="match status" value="1"/>
</dbReference>
<organism evidence="9 10">
    <name type="scientific">Lucilia cuprina</name>
    <name type="common">Green bottle fly</name>
    <name type="synonym">Australian sheep blowfly</name>
    <dbReference type="NCBI Taxonomy" id="7375"/>
    <lineage>
        <taxon>Eukaryota</taxon>
        <taxon>Metazoa</taxon>
        <taxon>Ecdysozoa</taxon>
        <taxon>Arthropoda</taxon>
        <taxon>Hexapoda</taxon>
        <taxon>Insecta</taxon>
        <taxon>Pterygota</taxon>
        <taxon>Neoptera</taxon>
        <taxon>Endopterygota</taxon>
        <taxon>Diptera</taxon>
        <taxon>Brachycera</taxon>
        <taxon>Muscomorpha</taxon>
        <taxon>Oestroidea</taxon>
        <taxon>Calliphoridae</taxon>
        <taxon>Luciliinae</taxon>
        <taxon>Lucilia</taxon>
    </lineage>
</organism>
<evidence type="ECO:0000256" key="2">
    <source>
        <dbReference type="ARBA" id="ARBA00008370"/>
    </source>
</evidence>
<evidence type="ECO:0000256" key="5">
    <source>
        <dbReference type="ARBA" id="ARBA00022792"/>
    </source>
</evidence>
<dbReference type="GO" id="GO:0005743">
    <property type="term" value="C:mitochondrial inner membrane"/>
    <property type="evidence" value="ECO:0007669"/>
    <property type="project" value="UniProtKB-SubCell"/>
</dbReference>
<keyword evidence="7" id="KW-0496">Mitochondrion</keyword>
<sequence length="104" mass="12411">MEKMSFAQKFNKLKRNKNFKYGIPFLILMVGGSFGLQEFSRIRYQFSKQQTVTPDEMEQLGIPMKKPEEVTIDKVYETVKNLNLDDWENKRGPRPWEENFNTNK</sequence>
<evidence type="ECO:0000256" key="4">
    <source>
        <dbReference type="ARBA" id="ARBA00022692"/>
    </source>
</evidence>
<evidence type="ECO:0000313" key="10">
    <source>
        <dbReference type="Proteomes" id="UP000037069"/>
    </source>
</evidence>
<keyword evidence="10" id="KW-1185">Reference proteome</keyword>
<accession>A0A0L0CPQ9</accession>
<evidence type="ECO:0000256" key="7">
    <source>
        <dbReference type="ARBA" id="ARBA00023128"/>
    </source>
</evidence>
<dbReference type="InterPro" id="IPR020164">
    <property type="entry name" value="Cyt_c_Oxase_assmbl_COX16"/>
</dbReference>
<dbReference type="GO" id="GO:0033617">
    <property type="term" value="P:mitochondrial respiratory chain complex IV assembly"/>
    <property type="evidence" value="ECO:0007669"/>
    <property type="project" value="TreeGrafter"/>
</dbReference>
<evidence type="ECO:0000256" key="1">
    <source>
        <dbReference type="ARBA" id="ARBA00004434"/>
    </source>
</evidence>
<name>A0A0L0CPQ9_LUCCU</name>
<dbReference type="Pfam" id="PF14138">
    <property type="entry name" value="COX16"/>
    <property type="match status" value="1"/>
</dbReference>
<comment type="caution">
    <text evidence="9">The sequence shown here is derived from an EMBL/GenBank/DDBJ whole genome shotgun (WGS) entry which is preliminary data.</text>
</comment>
<keyword evidence="8" id="KW-0472">Membrane</keyword>
<evidence type="ECO:0000256" key="3">
    <source>
        <dbReference type="ARBA" id="ARBA00021814"/>
    </source>
</evidence>
<keyword evidence="5" id="KW-0999">Mitochondrion inner membrane</keyword>
<reference evidence="9 10" key="1">
    <citation type="journal article" date="2015" name="Nat. Commun.">
        <title>Lucilia cuprina genome unlocks parasitic fly biology to underpin future interventions.</title>
        <authorList>
            <person name="Anstead C.A."/>
            <person name="Korhonen P.K."/>
            <person name="Young N.D."/>
            <person name="Hall R.S."/>
            <person name="Jex A.R."/>
            <person name="Murali S.C."/>
            <person name="Hughes D.S."/>
            <person name="Lee S.F."/>
            <person name="Perry T."/>
            <person name="Stroehlein A.J."/>
            <person name="Ansell B.R."/>
            <person name="Breugelmans B."/>
            <person name="Hofmann A."/>
            <person name="Qu J."/>
            <person name="Dugan S."/>
            <person name="Lee S.L."/>
            <person name="Chao H."/>
            <person name="Dinh H."/>
            <person name="Han Y."/>
            <person name="Doddapaneni H.V."/>
            <person name="Worley K.C."/>
            <person name="Muzny D.M."/>
            <person name="Ioannidis P."/>
            <person name="Waterhouse R.M."/>
            <person name="Zdobnov E.M."/>
            <person name="James P.J."/>
            <person name="Bagnall N.H."/>
            <person name="Kotze A.C."/>
            <person name="Gibbs R.A."/>
            <person name="Richards S."/>
            <person name="Batterham P."/>
            <person name="Gasser R.B."/>
        </authorList>
    </citation>
    <scope>NUCLEOTIDE SEQUENCE [LARGE SCALE GENOMIC DNA]</scope>
    <source>
        <strain evidence="9 10">LS</strain>
        <tissue evidence="9">Full body</tissue>
    </source>
</reference>
<dbReference type="OrthoDB" id="5516033at2759"/>
<comment type="subcellular location">
    <subcellularLocation>
        <location evidence="1">Mitochondrion inner membrane</location>
        <topology evidence="1">Single-pass membrane protein</topology>
    </subcellularLocation>
</comment>
<comment type="similarity">
    <text evidence="2">Belongs to the COX16 family.</text>
</comment>
<gene>
    <name evidence="9" type="ORF">FF38_10134</name>
</gene>
<dbReference type="PANTHER" id="PTHR17130:SF14">
    <property type="entry name" value="CYTOCHROME C OXIDASE ASSEMBLY PROTEIN COX16 HOMOLOG, MITOCHONDRIAL"/>
    <property type="match status" value="1"/>
</dbReference>
<dbReference type="Proteomes" id="UP000037069">
    <property type="component" value="Unassembled WGS sequence"/>
</dbReference>
<evidence type="ECO:0000256" key="6">
    <source>
        <dbReference type="ARBA" id="ARBA00022989"/>
    </source>
</evidence>
<proteinExistence type="inferred from homology"/>
<dbReference type="OMA" id="FKYGVPF"/>
<keyword evidence="6" id="KW-1133">Transmembrane helix</keyword>